<feature type="region of interest" description="Disordered" evidence="1">
    <location>
        <begin position="341"/>
        <end position="421"/>
    </location>
</feature>
<dbReference type="SUPFAM" id="SSF56219">
    <property type="entry name" value="DNase I-like"/>
    <property type="match status" value="1"/>
</dbReference>
<dbReference type="Gene3D" id="3.60.10.10">
    <property type="entry name" value="Endonuclease/exonuclease/phosphatase"/>
    <property type="match status" value="1"/>
</dbReference>
<feature type="compositionally biased region" description="Basic residues" evidence="1">
    <location>
        <begin position="388"/>
        <end position="397"/>
    </location>
</feature>
<dbReference type="AlphaFoldDB" id="A0A7S1ZJL2"/>
<protein>
    <recommendedName>
        <fullName evidence="3">Endonuclease/exonuclease/phosphatase domain-containing protein</fullName>
    </recommendedName>
</protein>
<sequence length="482" mass="53433">MASSRPNYNAAQSSPQSTHDCIVAGPTRQSNPLKRIRRRDFKTISGCSQNVQGLKDDKLESLAHHAAEKGIDFICIQETLLSEDSITTVKTFTSPPSQCTFFHHGQGIETDCGSGGVGILLSSSGTKAWERAGRPEPVYASLTGGIARAMGLEIHVLDIQKFLLKYFIISAHHPDSSEDSDTHLAFLETLLELYENAPCDATIISGESINAEIGRSIIFPHEEPTSHPSCLTGPFGTHKVSNERGERMSQILGAAWLCSAGTWFEKKRYDTFFDKHTKKRVQYDHIFVTQKEKRSVTNCSRACPIIQSEHHAVVIKLRVAAHIPKKGECSFAPAARYIERRQRRRSRHQNRVLDIGSGGAGEGASSSPATEYSNDTKERNRGNSSKKNLNRRNKKGKVKDGDKKGSSGGAKGDSNDKHDCDERDNFAWSTFQLAPEASALPIPIFDNTSSHSLNDTDRQKHALEQQTYNQHERLAIFRTICE</sequence>
<dbReference type="EMBL" id="HBGN01025427">
    <property type="protein sequence ID" value="CAD9340447.1"/>
    <property type="molecule type" value="Transcribed_RNA"/>
</dbReference>
<evidence type="ECO:0000313" key="2">
    <source>
        <dbReference type="EMBL" id="CAD9340447.1"/>
    </source>
</evidence>
<name>A0A7S1ZJL2_9STRA</name>
<evidence type="ECO:0000256" key="1">
    <source>
        <dbReference type="SAM" id="MobiDB-lite"/>
    </source>
</evidence>
<dbReference type="InterPro" id="IPR036691">
    <property type="entry name" value="Endo/exonu/phosph_ase_sf"/>
</dbReference>
<evidence type="ECO:0008006" key="3">
    <source>
        <dbReference type="Google" id="ProtNLM"/>
    </source>
</evidence>
<accession>A0A7S1ZJL2</accession>
<gene>
    <name evidence="2" type="ORF">DBRI1063_LOCUS16277</name>
</gene>
<feature type="region of interest" description="Disordered" evidence="1">
    <location>
        <begin position="1"/>
        <end position="29"/>
    </location>
</feature>
<organism evidence="2">
    <name type="scientific">Ditylum brightwellii</name>
    <dbReference type="NCBI Taxonomy" id="49249"/>
    <lineage>
        <taxon>Eukaryota</taxon>
        <taxon>Sar</taxon>
        <taxon>Stramenopiles</taxon>
        <taxon>Ochrophyta</taxon>
        <taxon>Bacillariophyta</taxon>
        <taxon>Mediophyceae</taxon>
        <taxon>Lithodesmiophycidae</taxon>
        <taxon>Lithodesmiales</taxon>
        <taxon>Lithodesmiaceae</taxon>
        <taxon>Ditylum</taxon>
    </lineage>
</organism>
<feature type="compositionally biased region" description="Polar residues" evidence="1">
    <location>
        <begin position="1"/>
        <end position="19"/>
    </location>
</feature>
<reference evidence="2" key="1">
    <citation type="submission" date="2021-01" db="EMBL/GenBank/DDBJ databases">
        <authorList>
            <person name="Corre E."/>
            <person name="Pelletier E."/>
            <person name="Niang G."/>
            <person name="Scheremetjew M."/>
            <person name="Finn R."/>
            <person name="Kale V."/>
            <person name="Holt S."/>
            <person name="Cochrane G."/>
            <person name="Meng A."/>
            <person name="Brown T."/>
            <person name="Cohen L."/>
        </authorList>
    </citation>
    <scope>NUCLEOTIDE SEQUENCE</scope>
    <source>
        <strain evidence="2">Pop2</strain>
    </source>
</reference>
<feature type="compositionally biased region" description="Basic residues" evidence="1">
    <location>
        <begin position="341"/>
        <end position="350"/>
    </location>
</feature>
<proteinExistence type="predicted"/>